<dbReference type="AlphaFoldDB" id="A0A5C3QFS2"/>
<feature type="transmembrane region" description="Helical" evidence="1">
    <location>
        <begin position="123"/>
        <end position="145"/>
    </location>
</feature>
<gene>
    <name evidence="2" type="ORF">BDV98DRAFT_177444</name>
</gene>
<name>A0A5C3QFS2_9AGAR</name>
<evidence type="ECO:0000313" key="3">
    <source>
        <dbReference type="Proteomes" id="UP000305067"/>
    </source>
</evidence>
<reference evidence="2 3" key="1">
    <citation type="journal article" date="2019" name="Nat. Ecol. Evol.">
        <title>Megaphylogeny resolves global patterns of mushroom evolution.</title>
        <authorList>
            <person name="Varga T."/>
            <person name="Krizsan K."/>
            <person name="Foldi C."/>
            <person name="Dima B."/>
            <person name="Sanchez-Garcia M."/>
            <person name="Sanchez-Ramirez S."/>
            <person name="Szollosi G.J."/>
            <person name="Szarkandi J.G."/>
            <person name="Papp V."/>
            <person name="Albert L."/>
            <person name="Andreopoulos W."/>
            <person name="Angelini C."/>
            <person name="Antonin V."/>
            <person name="Barry K.W."/>
            <person name="Bougher N.L."/>
            <person name="Buchanan P."/>
            <person name="Buyck B."/>
            <person name="Bense V."/>
            <person name="Catcheside P."/>
            <person name="Chovatia M."/>
            <person name="Cooper J."/>
            <person name="Damon W."/>
            <person name="Desjardin D."/>
            <person name="Finy P."/>
            <person name="Geml J."/>
            <person name="Haridas S."/>
            <person name="Hughes K."/>
            <person name="Justo A."/>
            <person name="Karasinski D."/>
            <person name="Kautmanova I."/>
            <person name="Kiss B."/>
            <person name="Kocsube S."/>
            <person name="Kotiranta H."/>
            <person name="LaButti K.M."/>
            <person name="Lechner B.E."/>
            <person name="Liimatainen K."/>
            <person name="Lipzen A."/>
            <person name="Lukacs Z."/>
            <person name="Mihaltcheva S."/>
            <person name="Morgado L.N."/>
            <person name="Niskanen T."/>
            <person name="Noordeloos M.E."/>
            <person name="Ohm R.A."/>
            <person name="Ortiz-Santana B."/>
            <person name="Ovrebo C."/>
            <person name="Racz N."/>
            <person name="Riley R."/>
            <person name="Savchenko A."/>
            <person name="Shiryaev A."/>
            <person name="Soop K."/>
            <person name="Spirin V."/>
            <person name="Szebenyi C."/>
            <person name="Tomsovsky M."/>
            <person name="Tulloss R.E."/>
            <person name="Uehling J."/>
            <person name="Grigoriev I.V."/>
            <person name="Vagvolgyi C."/>
            <person name="Papp T."/>
            <person name="Martin F.M."/>
            <person name="Miettinen O."/>
            <person name="Hibbett D.S."/>
            <person name="Nagy L.G."/>
        </authorList>
    </citation>
    <scope>NUCLEOTIDE SEQUENCE [LARGE SCALE GENOMIC DNA]</scope>
    <source>
        <strain evidence="2 3">CBS 309.79</strain>
    </source>
</reference>
<evidence type="ECO:0000313" key="2">
    <source>
        <dbReference type="EMBL" id="TFK99330.1"/>
    </source>
</evidence>
<keyword evidence="1" id="KW-0472">Membrane</keyword>
<evidence type="ECO:0000256" key="1">
    <source>
        <dbReference type="SAM" id="Phobius"/>
    </source>
</evidence>
<sequence>MIYISSIRRELPYCLAQTISSKTNSFQRFSGAVFLAPPTTSFPPPGLTWICNCLLAMSYPMLYIARSPSSMYMYLLSFFLLSRSLEDFSHSYSASYLSVVSCSLTISRGFYTLPFFRTPPHHFTLFVSWFYACIIAFTIHCCLLLHHHHHSCFVSGTLLTIAEALYLPSPRCPKSPV</sequence>
<proteinExistence type="predicted"/>
<keyword evidence="1" id="KW-0812">Transmembrane</keyword>
<keyword evidence="3" id="KW-1185">Reference proteome</keyword>
<feature type="transmembrane region" description="Helical" evidence="1">
    <location>
        <begin position="63"/>
        <end position="81"/>
    </location>
</feature>
<protein>
    <submittedName>
        <fullName evidence="2">Uncharacterized protein</fullName>
    </submittedName>
</protein>
<organism evidence="2 3">
    <name type="scientific">Pterulicium gracile</name>
    <dbReference type="NCBI Taxonomy" id="1884261"/>
    <lineage>
        <taxon>Eukaryota</taxon>
        <taxon>Fungi</taxon>
        <taxon>Dikarya</taxon>
        <taxon>Basidiomycota</taxon>
        <taxon>Agaricomycotina</taxon>
        <taxon>Agaricomycetes</taxon>
        <taxon>Agaricomycetidae</taxon>
        <taxon>Agaricales</taxon>
        <taxon>Pleurotineae</taxon>
        <taxon>Pterulaceae</taxon>
        <taxon>Pterulicium</taxon>
    </lineage>
</organism>
<keyword evidence="1" id="KW-1133">Transmembrane helix</keyword>
<accession>A0A5C3QFS2</accession>
<dbReference type="EMBL" id="ML178834">
    <property type="protein sequence ID" value="TFK99330.1"/>
    <property type="molecule type" value="Genomic_DNA"/>
</dbReference>
<dbReference type="Proteomes" id="UP000305067">
    <property type="component" value="Unassembled WGS sequence"/>
</dbReference>